<feature type="transmembrane region" description="Helical" evidence="9">
    <location>
        <begin position="321"/>
        <end position="346"/>
    </location>
</feature>
<evidence type="ECO:0000256" key="2">
    <source>
        <dbReference type="ARBA" id="ARBA00007069"/>
    </source>
</evidence>
<keyword evidence="13" id="KW-1185">Reference proteome</keyword>
<dbReference type="GO" id="GO:0005886">
    <property type="term" value="C:plasma membrane"/>
    <property type="evidence" value="ECO:0000318"/>
    <property type="project" value="GO_Central"/>
</dbReference>
<evidence type="ECO:0000256" key="7">
    <source>
        <dbReference type="ARBA" id="ARBA00022989"/>
    </source>
</evidence>
<evidence type="ECO:0000256" key="3">
    <source>
        <dbReference type="ARBA" id="ARBA00022448"/>
    </source>
</evidence>
<dbReference type="AlphaFoldDB" id="Q8TLE2"/>
<reference evidence="12 13" key="1">
    <citation type="journal article" date="2002" name="Genome Res.">
        <title>The genome of Methanosarcina acetivorans reveals extensive metabolic and physiological diversity.</title>
        <authorList>
            <person name="Galagan J.E."/>
            <person name="Nusbaum C."/>
            <person name="Roy A."/>
            <person name="Endrizzi M.G."/>
            <person name="Macdonald P."/>
            <person name="FitzHugh W."/>
            <person name="Calvo S."/>
            <person name="Engels R."/>
            <person name="Smirnov S."/>
            <person name="Atnoor D."/>
            <person name="Brown A."/>
            <person name="Allen N."/>
            <person name="Naylor J."/>
            <person name="Stange-Thomann N."/>
            <person name="DeArellano K."/>
            <person name="Johnson R."/>
            <person name="Linton L."/>
            <person name="McEwan P."/>
            <person name="McKernan K."/>
            <person name="Talamas J."/>
            <person name="Tirrell A."/>
            <person name="Ye W."/>
            <person name="Zimmer A."/>
            <person name="Barber R.D."/>
            <person name="Cann I."/>
            <person name="Graham D.E."/>
            <person name="Grahame D.A."/>
            <person name="Guss A."/>
            <person name="Hedderich R."/>
            <person name="Ingram-Smith C."/>
            <person name="Kuettner C.H."/>
            <person name="Krzycki J.A."/>
            <person name="Leigh J.A."/>
            <person name="Li W."/>
            <person name="Liu J."/>
            <person name="Mukhopadhyay B."/>
            <person name="Reeve J.N."/>
            <person name="Smith K."/>
            <person name="Springer T.A."/>
            <person name="Umayam L.A."/>
            <person name="White O."/>
            <person name="White R.H."/>
            <person name="de Macario E.C."/>
            <person name="Ferry J.G."/>
            <person name="Jarrell K.F."/>
            <person name="Jing H."/>
            <person name="Macario A.J.L."/>
            <person name="Paulsen I."/>
            <person name="Pritchett M."/>
            <person name="Sowers K.R."/>
            <person name="Swanson R.V."/>
            <person name="Zinder S.H."/>
            <person name="Lander E."/>
            <person name="Metcalf W.W."/>
            <person name="Birren B."/>
        </authorList>
    </citation>
    <scope>NUCLEOTIDE SEQUENCE [LARGE SCALE GENOMIC DNA]</scope>
    <source>
        <strain evidence="13">ATCC 35395 / DSM 2834 / JCM 12185 / C2A</strain>
    </source>
</reference>
<feature type="transmembrane region" description="Helical" evidence="9">
    <location>
        <begin position="280"/>
        <end position="301"/>
    </location>
</feature>
<organism evidence="12 13">
    <name type="scientific">Methanosarcina acetivorans (strain ATCC 35395 / DSM 2834 / JCM 12185 / C2A)</name>
    <dbReference type="NCBI Taxonomy" id="188937"/>
    <lineage>
        <taxon>Archaea</taxon>
        <taxon>Methanobacteriati</taxon>
        <taxon>Methanobacteriota</taxon>
        <taxon>Stenosarchaea group</taxon>
        <taxon>Methanomicrobia</taxon>
        <taxon>Methanosarcinales</taxon>
        <taxon>Methanosarcinaceae</taxon>
        <taxon>Methanosarcina</taxon>
    </lineage>
</organism>
<dbReference type="EMBL" id="AE010299">
    <property type="protein sequence ID" value="AAM06467.1"/>
    <property type="molecule type" value="Genomic_DNA"/>
</dbReference>
<keyword evidence="4 10" id="KW-1003">Cell membrane</keyword>
<keyword evidence="3 9" id="KW-0813">Transport</keyword>
<feature type="transmembrane region" description="Helical" evidence="9">
    <location>
        <begin position="255"/>
        <end position="273"/>
    </location>
</feature>
<feature type="transmembrane region" description="Helical" evidence="9">
    <location>
        <begin position="207"/>
        <end position="225"/>
    </location>
</feature>
<dbReference type="KEGG" id="mac:MA_3094"/>
<sequence>MLNHWFVLLNTNHFFSFPKTCLRFLMVKFEKKTKYTENSFPVKFEKKIKYTGNKIPDELPHAFFLGIVLLTAVFILYFVGFIFYSAIPVFESQGIINFITGDSWNNGNFGIRNFIVGTLIITAVTIILAVPPSIFTAIFLSEFASPKVVSVFRPLIELLVGIPSVVYGIFGLYVLADILKHVDPIISSIFYFIPFMRDTTPGQGDGVFLSSVVLSIMILPTIITISEDSIRAVPGVYREASFALGATKWETIRHVVLPAASGGILSAVVLGIMRAMGETMAVVMLIGNINRIPSSIFGYTLPMTTKIVTSVGENIGNPDVLSALFGIAAVLFALEILLAGFAKLLVRRCKY</sequence>
<evidence type="ECO:0000313" key="13">
    <source>
        <dbReference type="Proteomes" id="UP000002487"/>
    </source>
</evidence>
<feature type="transmembrane region" description="Helical" evidence="9">
    <location>
        <begin position="152"/>
        <end position="172"/>
    </location>
</feature>
<evidence type="ECO:0000256" key="10">
    <source>
        <dbReference type="RuleBase" id="RU363054"/>
    </source>
</evidence>
<dbReference type="SUPFAM" id="SSF161098">
    <property type="entry name" value="MetI-like"/>
    <property type="match status" value="1"/>
</dbReference>
<keyword evidence="6 9" id="KW-0812">Transmembrane</keyword>
<dbReference type="Pfam" id="PF00528">
    <property type="entry name" value="BPD_transp_1"/>
    <property type="match status" value="1"/>
</dbReference>
<gene>
    <name evidence="12" type="primary">pstC</name>
    <name evidence="12" type="ordered locus">MA_3094</name>
</gene>
<keyword evidence="7 9" id="KW-1133">Transmembrane helix</keyword>
<dbReference type="Gene3D" id="1.10.3720.10">
    <property type="entry name" value="MetI-like"/>
    <property type="match status" value="1"/>
</dbReference>
<comment type="function">
    <text evidence="10">Part of the binding-protein-dependent transport system for phosphate; probably responsible for the translocation of the substrate across the membrane.</text>
</comment>
<feature type="transmembrane region" description="Helical" evidence="9">
    <location>
        <begin position="114"/>
        <end position="140"/>
    </location>
</feature>
<name>Q8TLE2_METAC</name>
<dbReference type="PANTHER" id="PTHR30425:SF1">
    <property type="entry name" value="PHOSPHATE TRANSPORT SYSTEM PERMEASE PROTEIN PSTC"/>
    <property type="match status" value="1"/>
</dbReference>
<evidence type="ECO:0000256" key="8">
    <source>
        <dbReference type="ARBA" id="ARBA00023136"/>
    </source>
</evidence>
<evidence type="ECO:0000256" key="9">
    <source>
        <dbReference type="RuleBase" id="RU363032"/>
    </source>
</evidence>
<dbReference type="Proteomes" id="UP000002487">
    <property type="component" value="Chromosome"/>
</dbReference>
<dbReference type="PANTHER" id="PTHR30425">
    <property type="entry name" value="PHOSPHATE TRANSPORT SYSTEM PERMEASE PROTEIN PST"/>
    <property type="match status" value="1"/>
</dbReference>
<comment type="subcellular location">
    <subcellularLocation>
        <location evidence="1 9">Cell membrane</location>
        <topology evidence="1 9">Multi-pass membrane protein</topology>
    </subcellularLocation>
</comment>
<dbReference type="GO" id="GO:0035435">
    <property type="term" value="P:phosphate ion transmembrane transport"/>
    <property type="evidence" value="ECO:0000318"/>
    <property type="project" value="GO_Central"/>
</dbReference>
<dbReference type="PROSITE" id="PS50928">
    <property type="entry name" value="ABC_TM1"/>
    <property type="match status" value="1"/>
</dbReference>
<dbReference type="InterPro" id="IPR035906">
    <property type="entry name" value="MetI-like_sf"/>
</dbReference>
<evidence type="ECO:0000256" key="1">
    <source>
        <dbReference type="ARBA" id="ARBA00004651"/>
    </source>
</evidence>
<dbReference type="NCBIfam" id="TIGR02138">
    <property type="entry name" value="phosphate_pstC"/>
    <property type="match status" value="1"/>
</dbReference>
<dbReference type="InterPro" id="IPR000515">
    <property type="entry name" value="MetI-like"/>
</dbReference>
<feature type="transmembrane region" description="Helical" evidence="9">
    <location>
        <begin position="62"/>
        <end position="84"/>
    </location>
</feature>
<keyword evidence="8 9" id="KW-0472">Membrane</keyword>
<dbReference type="HOGENOM" id="CLU_033621_1_0_2"/>
<dbReference type="FunCoup" id="Q8TLE2">
    <property type="interactions" value="6"/>
</dbReference>
<dbReference type="InterPro" id="IPR011864">
    <property type="entry name" value="Phosphate_PstC"/>
</dbReference>
<dbReference type="PhylomeDB" id="Q8TLE2"/>
<evidence type="ECO:0000256" key="6">
    <source>
        <dbReference type="ARBA" id="ARBA00022692"/>
    </source>
</evidence>
<dbReference type="GO" id="GO:0005315">
    <property type="term" value="F:phosphate transmembrane transporter activity"/>
    <property type="evidence" value="ECO:0007669"/>
    <property type="project" value="InterPro"/>
</dbReference>
<proteinExistence type="inferred from homology"/>
<keyword evidence="5 10" id="KW-0592">Phosphate transport</keyword>
<dbReference type="CDD" id="cd06261">
    <property type="entry name" value="TM_PBP2"/>
    <property type="match status" value="1"/>
</dbReference>
<evidence type="ECO:0000313" key="12">
    <source>
        <dbReference type="EMBL" id="AAM06467.1"/>
    </source>
</evidence>
<accession>Q8TLE2</accession>
<evidence type="ECO:0000256" key="4">
    <source>
        <dbReference type="ARBA" id="ARBA00022475"/>
    </source>
</evidence>
<dbReference type="InterPro" id="IPR051124">
    <property type="entry name" value="Phosphate_Transport_Permease"/>
</dbReference>
<dbReference type="EnsemblBacteria" id="AAM06467">
    <property type="protein sequence ID" value="AAM06467"/>
    <property type="gene ID" value="MA_3094"/>
</dbReference>
<evidence type="ECO:0000256" key="5">
    <source>
        <dbReference type="ARBA" id="ARBA00022592"/>
    </source>
</evidence>
<dbReference type="STRING" id="188937.MA_3094"/>
<comment type="similarity">
    <text evidence="2 10">Belongs to the binding-protein-dependent transport system permease family. CysTW subfamily.</text>
</comment>
<evidence type="ECO:0000259" key="11">
    <source>
        <dbReference type="PROSITE" id="PS50928"/>
    </source>
</evidence>
<protein>
    <recommendedName>
        <fullName evidence="10">Phosphate transport system permease protein</fullName>
    </recommendedName>
</protein>
<feature type="domain" description="ABC transmembrane type-1" evidence="11">
    <location>
        <begin position="115"/>
        <end position="342"/>
    </location>
</feature>
<dbReference type="InParanoid" id="Q8TLE2"/>